<sequence length="718" mass="80248">MEGTNGPCAMECLQPKKHRLSISAPDNISMKRLSPRGNLCQRCEIISWSSLAKEKISNGPRGKLIIQLSDTQDTHEELRNSECRMCQCLSMIKPVHLDSTRCQLRAYSARYIFGRVRKKALLSDLVDSVVIGIAPRGESVAACFSNGFFGISDTYQQDYDFGPRVMSDAIDFELVNGWLRMCKEKHTKKRKDGIYCRRDDCSVPEGFQVIDCITGLIVPAPLGCTYVALSYVWGDSQASPRAPDADSLPAVVQDSILVTRLLEYRYLWVDRYCIEQASESKHVQIAQMDRIYSSASITIIAAAGNDAEYGLPGVGSRSRQKQTQITIGHAILTQIFPWTSEYLLKSTWATRGWTLQEGYLSRRRLVFTDHQVSFLCNGMFAAESITQPPPAMNSYGITAFRRVMPSSPQSWYNGISDLLAEYTTRDLRYESDIMLAVLGMFRALYPDGGGHLWGVPLSSFGECLRLDWCHVTLSKRRPGFPSWSWAGWKGEVEVNKYGTLRTCIHIPAPSVFAGRSMIHLKYLDMSAISYTRSTTAPIRLYVTGRILHLSFKRIKWPNNLRSRPTTIVRFEGDYDYKLRGVDGLHSPLQVTQEVTALVQVIMDDGSTPDDGMLGLALQQTAGISVAGTGSSGPYLSGGTVFHSIIILRQGDGCYERAGVMYVKPFQDKTHDKDSMVYNPAMAFTDSSGKYLEKVSMGTINGFQHLWYREASEATIILG</sequence>
<accession>A0A2J6RTQ6</accession>
<organism evidence="2 3">
    <name type="scientific">Hyaloscypha variabilis (strain UAMH 11265 / GT02V1 / F)</name>
    <name type="common">Meliniomyces variabilis</name>
    <dbReference type="NCBI Taxonomy" id="1149755"/>
    <lineage>
        <taxon>Eukaryota</taxon>
        <taxon>Fungi</taxon>
        <taxon>Dikarya</taxon>
        <taxon>Ascomycota</taxon>
        <taxon>Pezizomycotina</taxon>
        <taxon>Leotiomycetes</taxon>
        <taxon>Helotiales</taxon>
        <taxon>Hyaloscyphaceae</taxon>
        <taxon>Hyaloscypha</taxon>
        <taxon>Hyaloscypha variabilis</taxon>
    </lineage>
</organism>
<protein>
    <submittedName>
        <fullName evidence="2">HET-domain-containing protein</fullName>
    </submittedName>
</protein>
<dbReference type="Pfam" id="PF06985">
    <property type="entry name" value="HET"/>
    <property type="match status" value="1"/>
</dbReference>
<evidence type="ECO:0000313" key="2">
    <source>
        <dbReference type="EMBL" id="PMD41898.1"/>
    </source>
</evidence>
<dbReference type="OrthoDB" id="2958217at2759"/>
<evidence type="ECO:0000259" key="1">
    <source>
        <dbReference type="Pfam" id="PF06985"/>
    </source>
</evidence>
<gene>
    <name evidence="2" type="ORF">L207DRAFT_582319</name>
</gene>
<evidence type="ECO:0000313" key="3">
    <source>
        <dbReference type="Proteomes" id="UP000235786"/>
    </source>
</evidence>
<name>A0A2J6RTQ6_HYAVF</name>
<dbReference type="InterPro" id="IPR010730">
    <property type="entry name" value="HET"/>
</dbReference>
<proteinExistence type="predicted"/>
<dbReference type="EMBL" id="KZ613944">
    <property type="protein sequence ID" value="PMD41898.1"/>
    <property type="molecule type" value="Genomic_DNA"/>
</dbReference>
<feature type="domain" description="Heterokaryon incompatibility" evidence="1">
    <location>
        <begin position="226"/>
        <end position="357"/>
    </location>
</feature>
<dbReference type="AlphaFoldDB" id="A0A2J6RTQ6"/>
<keyword evidence="3" id="KW-1185">Reference proteome</keyword>
<reference evidence="2 3" key="1">
    <citation type="submission" date="2016-04" db="EMBL/GenBank/DDBJ databases">
        <title>A degradative enzymes factory behind the ericoid mycorrhizal symbiosis.</title>
        <authorList>
            <consortium name="DOE Joint Genome Institute"/>
            <person name="Martino E."/>
            <person name="Morin E."/>
            <person name="Grelet G."/>
            <person name="Kuo A."/>
            <person name="Kohler A."/>
            <person name="Daghino S."/>
            <person name="Barry K."/>
            <person name="Choi C."/>
            <person name="Cichocki N."/>
            <person name="Clum A."/>
            <person name="Copeland A."/>
            <person name="Hainaut M."/>
            <person name="Haridas S."/>
            <person name="Labutti K."/>
            <person name="Lindquist E."/>
            <person name="Lipzen A."/>
            <person name="Khouja H.-R."/>
            <person name="Murat C."/>
            <person name="Ohm R."/>
            <person name="Olson A."/>
            <person name="Spatafora J."/>
            <person name="Veneault-Fourrey C."/>
            <person name="Henrissat B."/>
            <person name="Grigoriev I."/>
            <person name="Martin F."/>
            <person name="Perotto S."/>
        </authorList>
    </citation>
    <scope>NUCLEOTIDE SEQUENCE [LARGE SCALE GENOMIC DNA]</scope>
    <source>
        <strain evidence="2 3">F</strain>
    </source>
</reference>
<dbReference type="PANTHER" id="PTHR33112:SF1">
    <property type="entry name" value="HETEROKARYON INCOMPATIBILITY DOMAIN-CONTAINING PROTEIN"/>
    <property type="match status" value="1"/>
</dbReference>
<dbReference type="Proteomes" id="UP000235786">
    <property type="component" value="Unassembled WGS sequence"/>
</dbReference>
<dbReference type="PANTHER" id="PTHR33112">
    <property type="entry name" value="DOMAIN PROTEIN, PUTATIVE-RELATED"/>
    <property type="match status" value="1"/>
</dbReference>
<dbReference type="STRING" id="1149755.A0A2J6RTQ6"/>